<gene>
    <name evidence="1" type="ORF">B296_00013427</name>
</gene>
<evidence type="ECO:0000313" key="2">
    <source>
        <dbReference type="Proteomes" id="UP000287651"/>
    </source>
</evidence>
<accession>A0A427A1P3</accession>
<dbReference type="EMBL" id="AMZH03004116">
    <property type="protein sequence ID" value="RRT70134.1"/>
    <property type="molecule type" value="Genomic_DNA"/>
</dbReference>
<protein>
    <submittedName>
        <fullName evidence="1">Uncharacterized protein</fullName>
    </submittedName>
</protein>
<dbReference type="Proteomes" id="UP000287651">
    <property type="component" value="Unassembled WGS sequence"/>
</dbReference>
<reference evidence="1 2" key="1">
    <citation type="journal article" date="2014" name="Agronomy (Basel)">
        <title>A Draft Genome Sequence for Ensete ventricosum, the Drought-Tolerant Tree Against Hunger.</title>
        <authorList>
            <person name="Harrison J."/>
            <person name="Moore K.A."/>
            <person name="Paszkiewicz K."/>
            <person name="Jones T."/>
            <person name="Grant M."/>
            <person name="Ambacheew D."/>
            <person name="Muzemil S."/>
            <person name="Studholme D.J."/>
        </authorList>
    </citation>
    <scope>NUCLEOTIDE SEQUENCE [LARGE SCALE GENOMIC DNA]</scope>
</reference>
<evidence type="ECO:0000313" key="1">
    <source>
        <dbReference type="EMBL" id="RRT70134.1"/>
    </source>
</evidence>
<dbReference type="AlphaFoldDB" id="A0A427A1P3"/>
<comment type="caution">
    <text evidence="1">The sequence shown here is derived from an EMBL/GenBank/DDBJ whole genome shotgun (WGS) entry which is preliminary data.</text>
</comment>
<organism evidence="1 2">
    <name type="scientific">Ensete ventricosum</name>
    <name type="common">Abyssinian banana</name>
    <name type="synonym">Musa ensete</name>
    <dbReference type="NCBI Taxonomy" id="4639"/>
    <lineage>
        <taxon>Eukaryota</taxon>
        <taxon>Viridiplantae</taxon>
        <taxon>Streptophyta</taxon>
        <taxon>Embryophyta</taxon>
        <taxon>Tracheophyta</taxon>
        <taxon>Spermatophyta</taxon>
        <taxon>Magnoliopsida</taxon>
        <taxon>Liliopsida</taxon>
        <taxon>Zingiberales</taxon>
        <taxon>Musaceae</taxon>
        <taxon>Ensete</taxon>
    </lineage>
</organism>
<proteinExistence type="predicted"/>
<name>A0A427A1P3_ENSVE</name>
<sequence length="131" mass="14399">MAQYFIGVLPLILAKPNVSFLKFDTRLSSDVFPEKPLSVCFPSQFPNPAKPSSPIRVFDAKEESRAGALLLGRGGRRGPRLRHLRQPLFLKASIEFRVGGKEETPRSGLKEEPTLGVTGPACGIRLVHFVS</sequence>